<keyword evidence="2" id="KW-0812">Transmembrane</keyword>
<feature type="transmembrane region" description="Helical" evidence="2">
    <location>
        <begin position="126"/>
        <end position="146"/>
    </location>
</feature>
<proteinExistence type="predicted"/>
<evidence type="ECO:0000256" key="1">
    <source>
        <dbReference type="SAM" id="MobiDB-lite"/>
    </source>
</evidence>
<dbReference type="Proteomes" id="UP000660262">
    <property type="component" value="Unassembled WGS sequence"/>
</dbReference>
<protein>
    <submittedName>
        <fullName evidence="3">Uncharacterized protein</fullName>
    </submittedName>
</protein>
<feature type="region of interest" description="Disordered" evidence="1">
    <location>
        <begin position="1"/>
        <end position="48"/>
    </location>
</feature>
<evidence type="ECO:0000256" key="2">
    <source>
        <dbReference type="SAM" id="Phobius"/>
    </source>
</evidence>
<keyword evidence="2" id="KW-0472">Membrane</keyword>
<feature type="region of interest" description="Disordered" evidence="1">
    <location>
        <begin position="66"/>
        <end position="119"/>
    </location>
</feature>
<reference evidence="3" key="1">
    <citation type="submission" date="2020-10" db="EMBL/GenBank/DDBJ databases">
        <title>Unveiling of a novel bifunctional photoreceptor, Dualchrome1, isolated from a cosmopolitan green alga.</title>
        <authorList>
            <person name="Suzuki S."/>
            <person name="Kawachi M."/>
        </authorList>
    </citation>
    <scope>NUCLEOTIDE SEQUENCE</scope>
    <source>
        <strain evidence="3">NIES 2893</strain>
    </source>
</reference>
<keyword evidence="4" id="KW-1185">Reference proteome</keyword>
<feature type="compositionally biased region" description="Basic residues" evidence="1">
    <location>
        <begin position="22"/>
        <end position="32"/>
    </location>
</feature>
<keyword evidence="2" id="KW-1133">Transmembrane helix</keyword>
<dbReference type="AlphaFoldDB" id="A0A830HS90"/>
<feature type="compositionally biased region" description="Basic and acidic residues" evidence="1">
    <location>
        <begin position="9"/>
        <end position="21"/>
    </location>
</feature>
<name>A0A830HS90_9CHLO</name>
<accession>A0A830HS90</accession>
<sequence length="197" mass="20460">MGTRGALKVPKEDPAAAEQKKSPRSKSPRRSPPKVASTAQPEEPPKPCFDPAVVARVCLYKNKLRGTASARRRAPHRVPGITTTLGGGTLGNDAGDLDWDERRSNDSRHKDGKPGGGGGGGVLMKAVGWTLFGAFLLLGVAAYLCIKHRRTGGACGGDHNNNSHVLELHAIGGGGGGGRLTVNPLNNNSSNSNNSPC</sequence>
<organism evidence="3 4">
    <name type="scientific">Pycnococcus provasolii</name>
    <dbReference type="NCBI Taxonomy" id="41880"/>
    <lineage>
        <taxon>Eukaryota</taxon>
        <taxon>Viridiplantae</taxon>
        <taxon>Chlorophyta</taxon>
        <taxon>Pseudoscourfieldiophyceae</taxon>
        <taxon>Pseudoscourfieldiales</taxon>
        <taxon>Pycnococcaceae</taxon>
        <taxon>Pycnococcus</taxon>
    </lineage>
</organism>
<gene>
    <name evidence="3" type="ORF">PPROV_000874700</name>
</gene>
<evidence type="ECO:0000313" key="4">
    <source>
        <dbReference type="Proteomes" id="UP000660262"/>
    </source>
</evidence>
<feature type="compositionally biased region" description="Basic and acidic residues" evidence="1">
    <location>
        <begin position="100"/>
        <end position="113"/>
    </location>
</feature>
<comment type="caution">
    <text evidence="3">The sequence shown here is derived from an EMBL/GenBank/DDBJ whole genome shotgun (WGS) entry which is preliminary data.</text>
</comment>
<evidence type="ECO:0000313" key="3">
    <source>
        <dbReference type="EMBL" id="GHP10014.1"/>
    </source>
</evidence>
<dbReference type="EMBL" id="BNJQ01000027">
    <property type="protein sequence ID" value="GHP10014.1"/>
    <property type="molecule type" value="Genomic_DNA"/>
</dbReference>